<accession>A0A220UAZ3</accession>
<dbReference type="OrthoDB" id="1495085at2"/>
<reference evidence="3" key="1">
    <citation type="submission" date="2017-07" db="EMBL/GenBank/DDBJ databases">
        <title>Brachybacterium sp. VR2415.</title>
        <authorList>
            <person name="Tak E.J."/>
            <person name="Bae J.-W."/>
        </authorList>
    </citation>
    <scope>NUCLEOTIDE SEQUENCE [LARGE SCALE GENOMIC DNA]</scope>
    <source>
        <strain evidence="3">VR2415</strain>
    </source>
</reference>
<sequence length="153" mass="16424">MMSLRVLQIGMDPNIIDFSPWPGQDAATLRTRIVAGEDALRGTGLEVVTCPLSGDADAAESAVAAHLADRGFDVIEIGAGLRTSHEYTLVFERVINTVAALQPGVPVCFNDSPRRRWTPSAVVSDGTERKPRRVAGERTCPRRSGVRAHASST</sequence>
<evidence type="ECO:0000313" key="2">
    <source>
        <dbReference type="EMBL" id="ASK65086.1"/>
    </source>
</evidence>
<feature type="compositionally biased region" description="Basic and acidic residues" evidence="1">
    <location>
        <begin position="126"/>
        <end position="140"/>
    </location>
</feature>
<proteinExistence type="predicted"/>
<dbReference type="Proteomes" id="UP000198398">
    <property type="component" value="Chromosome"/>
</dbReference>
<evidence type="ECO:0000256" key="1">
    <source>
        <dbReference type="SAM" id="MobiDB-lite"/>
    </source>
</evidence>
<name>A0A220UAZ3_9MICO</name>
<gene>
    <name evidence="2" type="ORF">CFK39_03740</name>
</gene>
<dbReference type="KEGG" id="brv:CFK39_03740"/>
<organism evidence="2 3">
    <name type="scientific">Brachybacterium avium</name>
    <dbReference type="NCBI Taxonomy" id="2017485"/>
    <lineage>
        <taxon>Bacteria</taxon>
        <taxon>Bacillati</taxon>
        <taxon>Actinomycetota</taxon>
        <taxon>Actinomycetes</taxon>
        <taxon>Micrococcales</taxon>
        <taxon>Dermabacteraceae</taxon>
        <taxon>Brachybacterium</taxon>
    </lineage>
</organism>
<dbReference type="EMBL" id="CP022316">
    <property type="protein sequence ID" value="ASK65086.1"/>
    <property type="molecule type" value="Genomic_DNA"/>
</dbReference>
<feature type="region of interest" description="Disordered" evidence="1">
    <location>
        <begin position="119"/>
        <end position="153"/>
    </location>
</feature>
<evidence type="ECO:0000313" key="3">
    <source>
        <dbReference type="Proteomes" id="UP000198398"/>
    </source>
</evidence>
<protein>
    <submittedName>
        <fullName evidence="2">Uncharacterized protein</fullName>
    </submittedName>
</protein>
<dbReference type="RefSeq" id="WP_089064333.1">
    <property type="nucleotide sequence ID" value="NZ_CP022316.1"/>
</dbReference>
<keyword evidence="3" id="KW-1185">Reference proteome</keyword>
<dbReference type="AlphaFoldDB" id="A0A220UAZ3"/>